<evidence type="ECO:0000313" key="3">
    <source>
        <dbReference type="EMBL" id="AZA82374.1"/>
    </source>
</evidence>
<keyword evidence="1" id="KW-0472">Membrane</keyword>
<dbReference type="SMART" id="SM00850">
    <property type="entry name" value="LytTR"/>
    <property type="match status" value="1"/>
</dbReference>
<evidence type="ECO:0000256" key="1">
    <source>
        <dbReference type="SAM" id="Phobius"/>
    </source>
</evidence>
<protein>
    <submittedName>
        <fullName evidence="3">LytTR family transcriptional regulator</fullName>
    </submittedName>
</protein>
<evidence type="ECO:0000313" key="6">
    <source>
        <dbReference type="Proteomes" id="UP000279972"/>
    </source>
</evidence>
<gene>
    <name evidence="4" type="ORF">C1637_08760</name>
    <name evidence="3" type="ORF">EG342_10935</name>
</gene>
<feature type="transmembrane region" description="Helical" evidence="1">
    <location>
        <begin position="143"/>
        <end position="160"/>
    </location>
</feature>
<dbReference type="InterPro" id="IPR007492">
    <property type="entry name" value="LytTR_DNA-bd_dom"/>
</dbReference>
<feature type="domain" description="HTH LytTR-type" evidence="2">
    <location>
        <begin position="247"/>
        <end position="298"/>
    </location>
</feature>
<proteinExistence type="predicted"/>
<dbReference type="Proteomes" id="UP000236262">
    <property type="component" value="Unassembled WGS sequence"/>
</dbReference>
<sequence length="303" mass="36146">MENTKFSTILSQLFNIRDFNTEVQQKVKFKRHSLILFIIAFLFLFLFKPFTVNETELKYPFLFVCFFHSLSPALITFVYFNTNISFYKTKTDKSTFFKFRWGLSVLLLLFLYGTASFLMRDLLYKNESNWSLHYYLEELRNTYLAGGLIFSYFIFADFYFRNKRKRRHDLEQYPPIQSQIASAKQVISIRTEVKADNFNFEPVQLIFAKADGNYTEITFRTSDGIKKELKRITLRQFELQITEYKFLFRCHRTYLLNISYINSISGNSQNCLVTFTGTTEKVPVSRAKIKMFHDLYQQNKNIN</sequence>
<evidence type="ECO:0000259" key="2">
    <source>
        <dbReference type="PROSITE" id="PS50930"/>
    </source>
</evidence>
<keyword evidence="1" id="KW-0812">Transmembrane</keyword>
<keyword evidence="1" id="KW-1133">Transmembrane helix</keyword>
<dbReference type="GO" id="GO:0003677">
    <property type="term" value="F:DNA binding"/>
    <property type="evidence" value="ECO:0007669"/>
    <property type="project" value="InterPro"/>
</dbReference>
<feature type="transmembrane region" description="Helical" evidence="1">
    <location>
        <begin position="59"/>
        <end position="80"/>
    </location>
</feature>
<reference evidence="3 6" key="2">
    <citation type="submission" date="2018-11" db="EMBL/GenBank/DDBJ databases">
        <title>Proposal to divide the Flavobacteriaceae and reorganize its genera based on Amino Acid Identity values calculated from whole genome sequences.</title>
        <authorList>
            <person name="Nicholson A.C."/>
            <person name="Gulvik C.A."/>
            <person name="Whitney A.M."/>
            <person name="Humrighouse B.W."/>
            <person name="Bell M."/>
            <person name="Holmes B."/>
            <person name="Steigerwalt A.G."/>
            <person name="Villarma A."/>
            <person name="Sheth M."/>
            <person name="Batra D."/>
            <person name="Pryor J."/>
            <person name="Bernardet J.-F."/>
            <person name="Hugo C."/>
            <person name="Kampfer P."/>
            <person name="Newman J."/>
            <person name="McQuiston J.R."/>
        </authorList>
    </citation>
    <scope>NUCLEOTIDE SEQUENCE [LARGE SCALE GENOMIC DNA]</scope>
    <source>
        <strain evidence="3 6">KC_1864</strain>
    </source>
</reference>
<organism evidence="4 5">
    <name type="scientific">Chryseobacterium lactis</name>
    <dbReference type="NCBI Taxonomy" id="1241981"/>
    <lineage>
        <taxon>Bacteria</taxon>
        <taxon>Pseudomonadati</taxon>
        <taxon>Bacteroidota</taxon>
        <taxon>Flavobacteriia</taxon>
        <taxon>Flavobacteriales</taxon>
        <taxon>Weeksellaceae</taxon>
        <taxon>Chryseobacterium group</taxon>
        <taxon>Chryseobacterium</taxon>
    </lineage>
</organism>
<name>A0A3G6RLM4_CHRLC</name>
<evidence type="ECO:0000313" key="4">
    <source>
        <dbReference type="EMBL" id="PNW13950.1"/>
    </source>
</evidence>
<dbReference type="EMBL" id="CP033924">
    <property type="protein sequence ID" value="AZA82374.1"/>
    <property type="molecule type" value="Genomic_DNA"/>
</dbReference>
<dbReference type="Proteomes" id="UP000279972">
    <property type="component" value="Chromosome"/>
</dbReference>
<evidence type="ECO:0000313" key="5">
    <source>
        <dbReference type="Proteomes" id="UP000236262"/>
    </source>
</evidence>
<feature type="transmembrane region" description="Helical" evidence="1">
    <location>
        <begin position="34"/>
        <end position="53"/>
    </location>
</feature>
<reference evidence="4 5" key="1">
    <citation type="submission" date="2018-01" db="EMBL/GenBank/DDBJ databases">
        <title>Draft genome sequences of Chryseobacterium lactis NCTC11390, Chryseobacterium oncorhynchi 701B-08, and Chryseobacterium viscerum 687B-08.</title>
        <authorList>
            <person name="Jeong J.-J."/>
            <person name="Lee Y.J."/>
            <person name="Park B."/>
            <person name="Choi I.-G."/>
            <person name="Kim K.D."/>
        </authorList>
    </citation>
    <scope>NUCLEOTIDE SEQUENCE [LARGE SCALE GENOMIC DNA]</scope>
    <source>
        <strain evidence="4 5">NCTC11390</strain>
    </source>
</reference>
<dbReference type="OrthoDB" id="1118393at2"/>
<dbReference type="Gene3D" id="2.40.50.1020">
    <property type="entry name" value="LytTr DNA-binding domain"/>
    <property type="match status" value="1"/>
</dbReference>
<accession>A0A3G6RLM4</accession>
<dbReference type="PROSITE" id="PS50930">
    <property type="entry name" value="HTH_LYTTR"/>
    <property type="match status" value="1"/>
</dbReference>
<dbReference type="EMBL" id="PPEH01000003">
    <property type="protein sequence ID" value="PNW13950.1"/>
    <property type="molecule type" value="Genomic_DNA"/>
</dbReference>
<dbReference type="Pfam" id="PF04397">
    <property type="entry name" value="LytTR"/>
    <property type="match status" value="1"/>
</dbReference>
<dbReference type="KEGG" id="clac:EG342_10935"/>
<dbReference type="AlphaFoldDB" id="A0A3G6RLM4"/>
<feature type="transmembrane region" description="Helical" evidence="1">
    <location>
        <begin position="101"/>
        <end position="123"/>
    </location>
</feature>
<keyword evidence="6" id="KW-1185">Reference proteome</keyword>